<accession>M8C9V4</accession>
<sequence>MRYDSEWEEVKLINGYAMLFAYVGFAFRGIGFLVVTWTTVVLLGGFVSLIDTKDFSLLTLVTLTQILCE</sequence>
<dbReference type="EnsemblPlants" id="EMT30888">
    <property type="protein sequence ID" value="EMT30888"/>
    <property type="gene ID" value="F775_42478"/>
</dbReference>
<reference evidence="1" key="1">
    <citation type="submission" date="2015-06" db="UniProtKB">
        <authorList>
            <consortium name="EnsemblPlants"/>
        </authorList>
    </citation>
    <scope>IDENTIFICATION</scope>
</reference>
<name>M8C9V4_AEGTA</name>
<organism evidence="1">
    <name type="scientific">Aegilops tauschii</name>
    <name type="common">Tausch's goatgrass</name>
    <name type="synonym">Aegilops squarrosa</name>
    <dbReference type="NCBI Taxonomy" id="37682"/>
    <lineage>
        <taxon>Eukaryota</taxon>
        <taxon>Viridiplantae</taxon>
        <taxon>Streptophyta</taxon>
        <taxon>Embryophyta</taxon>
        <taxon>Tracheophyta</taxon>
        <taxon>Spermatophyta</taxon>
        <taxon>Magnoliopsida</taxon>
        <taxon>Liliopsida</taxon>
        <taxon>Poales</taxon>
        <taxon>Poaceae</taxon>
        <taxon>BOP clade</taxon>
        <taxon>Pooideae</taxon>
        <taxon>Triticodae</taxon>
        <taxon>Triticeae</taxon>
        <taxon>Triticinae</taxon>
        <taxon>Aegilops</taxon>
    </lineage>
</organism>
<evidence type="ECO:0000313" key="1">
    <source>
        <dbReference type="EnsemblPlants" id="EMT30888"/>
    </source>
</evidence>
<protein>
    <submittedName>
        <fullName evidence="1">Uncharacterized protein</fullName>
    </submittedName>
</protein>
<dbReference type="AlphaFoldDB" id="M8C9V4"/>
<proteinExistence type="predicted"/>